<organism evidence="1">
    <name type="scientific">marine sediment metagenome</name>
    <dbReference type="NCBI Taxonomy" id="412755"/>
    <lineage>
        <taxon>unclassified sequences</taxon>
        <taxon>metagenomes</taxon>
        <taxon>ecological metagenomes</taxon>
    </lineage>
</organism>
<proteinExistence type="predicted"/>
<sequence>AVVDIRDELGAYLSGGDGFNSERPAGMQNPHLTGGTEIVVHAVGAFGTAALFAAVDYTGSVTTLAGAVIVGGDNTIDNRFYLMGLDNDAEQLGEVYVAQK</sequence>
<dbReference type="AlphaFoldDB" id="X1IY59"/>
<dbReference type="EMBL" id="BARU01030286">
    <property type="protein sequence ID" value="GAH62458.1"/>
    <property type="molecule type" value="Genomic_DNA"/>
</dbReference>
<comment type="caution">
    <text evidence="1">The sequence shown here is derived from an EMBL/GenBank/DDBJ whole genome shotgun (WGS) entry which is preliminary data.</text>
</comment>
<gene>
    <name evidence="1" type="ORF">S03H2_48086</name>
</gene>
<evidence type="ECO:0000313" key="1">
    <source>
        <dbReference type="EMBL" id="GAH62458.1"/>
    </source>
</evidence>
<feature type="non-terminal residue" evidence="1">
    <location>
        <position position="1"/>
    </location>
</feature>
<protein>
    <submittedName>
        <fullName evidence="1">Uncharacterized protein</fullName>
    </submittedName>
</protein>
<accession>X1IY59</accession>
<name>X1IY59_9ZZZZ</name>
<reference evidence="1" key="1">
    <citation type="journal article" date="2014" name="Front. Microbiol.">
        <title>High frequency of phylogenetically diverse reductive dehalogenase-homologous genes in deep subseafloor sedimentary metagenomes.</title>
        <authorList>
            <person name="Kawai M."/>
            <person name="Futagami T."/>
            <person name="Toyoda A."/>
            <person name="Takaki Y."/>
            <person name="Nishi S."/>
            <person name="Hori S."/>
            <person name="Arai W."/>
            <person name="Tsubouchi T."/>
            <person name="Morono Y."/>
            <person name="Uchiyama I."/>
            <person name="Ito T."/>
            <person name="Fujiyama A."/>
            <person name="Inagaki F."/>
            <person name="Takami H."/>
        </authorList>
    </citation>
    <scope>NUCLEOTIDE SEQUENCE</scope>
    <source>
        <strain evidence="1">Expedition CK06-06</strain>
    </source>
</reference>